<evidence type="ECO:0000313" key="2">
    <source>
        <dbReference type="Proteomes" id="UP001356170"/>
    </source>
</evidence>
<proteinExistence type="predicted"/>
<gene>
    <name evidence="1" type="ORF">V3390_09395</name>
</gene>
<evidence type="ECO:0008006" key="3">
    <source>
        <dbReference type="Google" id="ProtNLM"/>
    </source>
</evidence>
<accession>A0ABU7V0Y9</accession>
<reference evidence="1 2" key="1">
    <citation type="submission" date="2024-01" db="EMBL/GenBank/DDBJ databases">
        <title>Novel species of the genus Luteimonas isolated from rivers.</title>
        <authorList>
            <person name="Lu H."/>
        </authorList>
    </citation>
    <scope>NUCLEOTIDE SEQUENCE [LARGE SCALE GENOMIC DNA]</scope>
    <source>
        <strain evidence="1 2">FXH3W</strain>
    </source>
</reference>
<keyword evidence="2" id="KW-1185">Reference proteome</keyword>
<sequence>MSREYIIQVKYEVMIERTVKADDMDEALKFAKEYALSDPVDTGVIAVRKNWTYTYSSGEVVGVLA</sequence>
<name>A0ABU7V0Y9_9GAMM</name>
<dbReference type="RefSeq" id="WP_331704225.1">
    <property type="nucleotide sequence ID" value="NZ_JAZHBO010000002.1"/>
</dbReference>
<comment type="caution">
    <text evidence="1">The sequence shown here is derived from an EMBL/GenBank/DDBJ whole genome shotgun (WGS) entry which is preliminary data.</text>
</comment>
<evidence type="ECO:0000313" key="1">
    <source>
        <dbReference type="EMBL" id="MEF2156434.1"/>
    </source>
</evidence>
<dbReference type="EMBL" id="JAZHBO010000002">
    <property type="protein sequence ID" value="MEF2156434.1"/>
    <property type="molecule type" value="Genomic_DNA"/>
</dbReference>
<protein>
    <recommendedName>
        <fullName evidence="3">DpnD/PcfM-like protein</fullName>
    </recommendedName>
</protein>
<dbReference type="Proteomes" id="UP001356170">
    <property type="component" value="Unassembled WGS sequence"/>
</dbReference>
<organism evidence="1 2">
    <name type="scientific">Aquilutibacter rugosus</name>
    <dbReference type="NCBI Taxonomy" id="3115820"/>
    <lineage>
        <taxon>Bacteria</taxon>
        <taxon>Pseudomonadati</taxon>
        <taxon>Pseudomonadota</taxon>
        <taxon>Gammaproteobacteria</taxon>
        <taxon>Lysobacterales</taxon>
        <taxon>Lysobacteraceae</taxon>
        <taxon>Aquilutibacter</taxon>
    </lineage>
</organism>